<dbReference type="InParanoid" id="K5X1I4"/>
<feature type="compositionally biased region" description="Basic and acidic residues" evidence="1">
    <location>
        <begin position="116"/>
        <end position="128"/>
    </location>
</feature>
<evidence type="ECO:0000313" key="3">
    <source>
        <dbReference type="EMBL" id="EKM56637.1"/>
    </source>
</evidence>
<proteinExistence type="predicted"/>
<accession>K5X1I4</accession>
<dbReference type="GeneID" id="18909153"/>
<evidence type="ECO:0000313" key="4">
    <source>
        <dbReference type="Proteomes" id="UP000008370"/>
    </source>
</evidence>
<dbReference type="HOGENOM" id="CLU_1960356_0_0_1"/>
<name>K5X1I4_PHACS</name>
<dbReference type="AlphaFoldDB" id="K5X1I4"/>
<dbReference type="EMBL" id="JH930471">
    <property type="protein sequence ID" value="EKM56637.1"/>
    <property type="molecule type" value="Genomic_DNA"/>
</dbReference>
<dbReference type="KEGG" id="pco:PHACADRAFT_160146"/>
<protein>
    <submittedName>
        <fullName evidence="3">Uncharacterized protein</fullName>
    </submittedName>
</protein>
<dbReference type="Proteomes" id="UP000008370">
    <property type="component" value="Unassembled WGS sequence"/>
</dbReference>
<dbReference type="RefSeq" id="XP_007394479.1">
    <property type="nucleotide sequence ID" value="XM_007394417.1"/>
</dbReference>
<organism evidence="3 4">
    <name type="scientific">Phanerochaete carnosa (strain HHB-10118-sp)</name>
    <name type="common">White-rot fungus</name>
    <name type="synonym">Peniophora carnosa</name>
    <dbReference type="NCBI Taxonomy" id="650164"/>
    <lineage>
        <taxon>Eukaryota</taxon>
        <taxon>Fungi</taxon>
        <taxon>Dikarya</taxon>
        <taxon>Basidiomycota</taxon>
        <taxon>Agaricomycotina</taxon>
        <taxon>Agaricomycetes</taxon>
        <taxon>Polyporales</taxon>
        <taxon>Phanerochaetaceae</taxon>
        <taxon>Phanerochaete</taxon>
    </lineage>
</organism>
<keyword evidence="2" id="KW-0732">Signal</keyword>
<sequence length="128" mass="14002">MGPGGCSRHCGSLIAAAAAVGTLQCVQTPRKVMNMSWNRPERDAPVSDDWPISHELATWQGLPQRSRQEIARWLGQRPSLHTLASLCYEFNTSRLLDLAEAEQTATGPVTSSSSTDEVRGARENARHC</sequence>
<evidence type="ECO:0000256" key="2">
    <source>
        <dbReference type="SAM" id="SignalP"/>
    </source>
</evidence>
<keyword evidence="4" id="KW-1185">Reference proteome</keyword>
<feature type="signal peptide" evidence="2">
    <location>
        <begin position="1"/>
        <end position="25"/>
    </location>
</feature>
<evidence type="ECO:0000256" key="1">
    <source>
        <dbReference type="SAM" id="MobiDB-lite"/>
    </source>
</evidence>
<feature type="chain" id="PRO_5003889906" evidence="2">
    <location>
        <begin position="26"/>
        <end position="128"/>
    </location>
</feature>
<reference evidence="3 4" key="1">
    <citation type="journal article" date="2012" name="BMC Genomics">
        <title>Comparative genomics of the white-rot fungi, Phanerochaete carnosa and P. chrysosporium, to elucidate the genetic basis of the distinct wood types they colonize.</title>
        <authorList>
            <person name="Suzuki H."/>
            <person name="MacDonald J."/>
            <person name="Syed K."/>
            <person name="Salamov A."/>
            <person name="Hori C."/>
            <person name="Aerts A."/>
            <person name="Henrissat B."/>
            <person name="Wiebenga A."/>
            <person name="vanKuyk P.A."/>
            <person name="Barry K."/>
            <person name="Lindquist E."/>
            <person name="LaButti K."/>
            <person name="Lapidus A."/>
            <person name="Lucas S."/>
            <person name="Coutinho P."/>
            <person name="Gong Y."/>
            <person name="Samejima M."/>
            <person name="Mahadevan R."/>
            <person name="Abou-Zaid M."/>
            <person name="de Vries R.P."/>
            <person name="Igarashi K."/>
            <person name="Yadav J.S."/>
            <person name="Grigoriev I.V."/>
            <person name="Master E.R."/>
        </authorList>
    </citation>
    <scope>NUCLEOTIDE SEQUENCE [LARGE SCALE GENOMIC DNA]</scope>
    <source>
        <strain evidence="3 4">HHB-10118-sp</strain>
    </source>
</reference>
<gene>
    <name evidence="3" type="ORF">PHACADRAFT_160146</name>
</gene>
<feature type="compositionally biased region" description="Polar residues" evidence="1">
    <location>
        <begin position="103"/>
        <end position="115"/>
    </location>
</feature>
<feature type="region of interest" description="Disordered" evidence="1">
    <location>
        <begin position="102"/>
        <end position="128"/>
    </location>
</feature>